<keyword evidence="4" id="KW-1185">Reference proteome</keyword>
<keyword evidence="1" id="KW-1133">Transmembrane helix</keyword>
<accession>A0ABX3H322</accession>
<feature type="domain" description="Serine aminopeptidase S33" evidence="2">
    <location>
        <begin position="60"/>
        <end position="297"/>
    </location>
</feature>
<dbReference type="Pfam" id="PF12146">
    <property type="entry name" value="Hydrolase_4"/>
    <property type="match status" value="1"/>
</dbReference>
<organism evidence="3 4">
    <name type="scientific">Paenibacillus borealis</name>
    <dbReference type="NCBI Taxonomy" id="160799"/>
    <lineage>
        <taxon>Bacteria</taxon>
        <taxon>Bacillati</taxon>
        <taxon>Bacillota</taxon>
        <taxon>Bacilli</taxon>
        <taxon>Bacillales</taxon>
        <taxon>Paenibacillaceae</taxon>
        <taxon>Paenibacillus</taxon>
    </lineage>
</organism>
<feature type="transmembrane region" description="Helical" evidence="1">
    <location>
        <begin position="7"/>
        <end position="25"/>
    </location>
</feature>
<dbReference type="GO" id="GO:0016787">
    <property type="term" value="F:hydrolase activity"/>
    <property type="evidence" value="ECO:0007669"/>
    <property type="project" value="UniProtKB-KW"/>
</dbReference>
<keyword evidence="1" id="KW-0472">Membrane</keyword>
<name>A0ABX3H322_PAEBO</name>
<dbReference type="SUPFAM" id="SSF53474">
    <property type="entry name" value="alpha/beta-Hydrolases"/>
    <property type="match status" value="1"/>
</dbReference>
<dbReference type="InterPro" id="IPR022742">
    <property type="entry name" value="Hydrolase_4"/>
</dbReference>
<proteinExistence type="predicted"/>
<dbReference type="EMBL" id="MPTB01000030">
    <property type="protein sequence ID" value="OMD44757.1"/>
    <property type="molecule type" value="Genomic_DNA"/>
</dbReference>
<reference evidence="3 4" key="1">
    <citation type="submission" date="2016-10" db="EMBL/GenBank/DDBJ databases">
        <title>Paenibacillus species isolates.</title>
        <authorList>
            <person name="Beno S.M."/>
        </authorList>
    </citation>
    <scope>NUCLEOTIDE SEQUENCE [LARGE SCALE GENOMIC DNA]</scope>
    <source>
        <strain evidence="3 4">FSL H7-0744</strain>
    </source>
</reference>
<dbReference type="Proteomes" id="UP000187412">
    <property type="component" value="Unassembled WGS sequence"/>
</dbReference>
<evidence type="ECO:0000313" key="3">
    <source>
        <dbReference type="EMBL" id="OMD44757.1"/>
    </source>
</evidence>
<comment type="caution">
    <text evidence="3">The sequence shown here is derived from an EMBL/GenBank/DDBJ whole genome shotgun (WGS) entry which is preliminary data.</text>
</comment>
<dbReference type="InterPro" id="IPR053145">
    <property type="entry name" value="AB_hydrolase_Est10"/>
</dbReference>
<keyword evidence="1" id="KW-0812">Transmembrane</keyword>
<sequence length="337" mass="37373">MKKAMKMTLWIMGSLIAAVVLFILYQNDYEMTEKSVRIETPQGILTGTLVLPEEYSGKVGLVVFVHGDGPVNADHEEGYRPLWEVLATNGYASLSLNKPGIGGAPGNWLDQSMEDRAQEIQYAIEWAQTLSMVDADNIGLWGASQAGWVIPKVVRENRHIAFSILVSPAINWITQGQFNTKEEMKQAGISAQEIIQKEKYNQQVLNLLKAGASYKEYLSIADPEHLITEERWTFISKNVQSDATAELTYFNSPVLLVLGGKDINVDAEETEQVYRKEISAGLLTVVKIPEADHSMMNKPLADSQLLTVMTALFAPGKLTNTEYLNSISGFVTQQKAD</sequence>
<gene>
    <name evidence="3" type="ORF">BSK56_21915</name>
</gene>
<evidence type="ECO:0000313" key="4">
    <source>
        <dbReference type="Proteomes" id="UP000187412"/>
    </source>
</evidence>
<evidence type="ECO:0000256" key="1">
    <source>
        <dbReference type="SAM" id="Phobius"/>
    </source>
</evidence>
<dbReference type="InterPro" id="IPR029058">
    <property type="entry name" value="AB_hydrolase_fold"/>
</dbReference>
<dbReference type="PANTHER" id="PTHR43265:SF1">
    <property type="entry name" value="ESTERASE ESTD"/>
    <property type="match status" value="1"/>
</dbReference>
<keyword evidence="3" id="KW-0378">Hydrolase</keyword>
<dbReference type="RefSeq" id="WP_076112738.1">
    <property type="nucleotide sequence ID" value="NZ_MPTB01000030.1"/>
</dbReference>
<dbReference type="PANTHER" id="PTHR43265">
    <property type="entry name" value="ESTERASE ESTD"/>
    <property type="match status" value="1"/>
</dbReference>
<dbReference type="Gene3D" id="3.40.50.1820">
    <property type="entry name" value="alpha/beta hydrolase"/>
    <property type="match status" value="1"/>
</dbReference>
<protein>
    <submittedName>
        <fullName evidence="3">Alpha/beta hydrolase</fullName>
    </submittedName>
</protein>
<evidence type="ECO:0000259" key="2">
    <source>
        <dbReference type="Pfam" id="PF12146"/>
    </source>
</evidence>